<dbReference type="PANTHER" id="PTHR30006:SF24">
    <property type="entry name" value="SLL0237 PROTEIN"/>
    <property type="match status" value="1"/>
</dbReference>
<reference evidence="2 3" key="1">
    <citation type="submission" date="2014-07" db="EMBL/GenBank/DDBJ databases">
        <title>Expanding our view of genomic diversity in Candidatus Accumulibacter clades.</title>
        <authorList>
            <person name="Skennerton C.T."/>
            <person name="Barr J.J."/>
            <person name="Slater F.R."/>
            <person name="Bond P.L."/>
            <person name="Tyson G.W."/>
        </authorList>
    </citation>
    <scope>NUCLEOTIDE SEQUENCE [LARGE SCALE GENOMIC DNA]</scope>
    <source>
        <strain evidence="3">SK-01</strain>
    </source>
</reference>
<dbReference type="CDD" id="cd13518">
    <property type="entry name" value="PBP2_Fe3_thiamine_like"/>
    <property type="match status" value="1"/>
</dbReference>
<gene>
    <name evidence="2" type="primary">futA1</name>
    <name evidence="2" type="ORF">CAPSK01_000472</name>
</gene>
<evidence type="ECO:0000256" key="1">
    <source>
        <dbReference type="ARBA" id="ARBA00022729"/>
    </source>
</evidence>
<dbReference type="InterPro" id="IPR006059">
    <property type="entry name" value="SBP"/>
</dbReference>
<dbReference type="SUPFAM" id="SSF53850">
    <property type="entry name" value="Periplasmic binding protein-like II"/>
    <property type="match status" value="1"/>
</dbReference>
<name>A0A084Y4W5_9PROT</name>
<protein>
    <submittedName>
        <fullName evidence="2">Iron uptake protein A1</fullName>
    </submittedName>
</protein>
<dbReference type="STRING" id="1457154.CAPSK01_000472"/>
<dbReference type="Proteomes" id="UP000019812">
    <property type="component" value="Unassembled WGS sequence"/>
</dbReference>
<evidence type="ECO:0000313" key="2">
    <source>
        <dbReference type="EMBL" id="KFB69759.1"/>
    </source>
</evidence>
<organism evidence="2 3">
    <name type="scientific">Candidatus Accumulibacter vicinus</name>
    <dbReference type="NCBI Taxonomy" id="2954382"/>
    <lineage>
        <taxon>Bacteria</taxon>
        <taxon>Pseudomonadati</taxon>
        <taxon>Pseudomonadota</taxon>
        <taxon>Betaproteobacteria</taxon>
        <taxon>Candidatus Accumulibacter</taxon>
    </lineage>
</organism>
<accession>A0A084Y4W5</accession>
<dbReference type="PIRSF" id="PIRSF002825">
    <property type="entry name" value="CfbpA"/>
    <property type="match status" value="1"/>
</dbReference>
<dbReference type="AlphaFoldDB" id="A0A084Y4W5"/>
<dbReference type="InterPro" id="IPR026045">
    <property type="entry name" value="Ferric-bd"/>
</dbReference>
<dbReference type="Pfam" id="PF13416">
    <property type="entry name" value="SBP_bac_8"/>
    <property type="match status" value="1"/>
</dbReference>
<dbReference type="Gene3D" id="3.40.190.10">
    <property type="entry name" value="Periplasmic binding protein-like II"/>
    <property type="match status" value="2"/>
</dbReference>
<proteinExistence type="predicted"/>
<keyword evidence="1" id="KW-0732">Signal</keyword>
<evidence type="ECO:0000313" key="3">
    <source>
        <dbReference type="Proteomes" id="UP000019812"/>
    </source>
</evidence>
<dbReference type="PANTHER" id="PTHR30006">
    <property type="entry name" value="THIAMINE-BINDING PERIPLASMIC PROTEIN-RELATED"/>
    <property type="match status" value="1"/>
</dbReference>
<dbReference type="EMBL" id="JDSS02000007">
    <property type="protein sequence ID" value="KFB69759.1"/>
    <property type="molecule type" value="Genomic_DNA"/>
</dbReference>
<sequence length="345" mass="37138">MSSKLYVIRSFGLRATWLTTLAVLVFALLVVPTAAASEVVIYTSVDQEFAEPILKQFEKQSGIKVKAVFDAEAAKTVGLERRLIAEKARPKADVFWNSEYLRTLRLGAEGVLAPQPPIAPSIPAEYRSKDALWIGFGVRARVLIVNTQLVPDSATPSALADLADPRWKGKVAIAKPYFGTTSTHFAALYSRWGEASFTQFLQSLKANQIALLPGNADVRDAVAAGRFALGLTDSDDALGAIQAGKPVRMIFPDQGREGAFGVFHTVALVKGGPNPQTALRLTEYLASETTESELIRSGAVQLPVRANIAAASAIGPGKPKIWHLATPELMPALADSARLIRLHLE</sequence>
<comment type="caution">
    <text evidence="2">The sequence shown here is derived from an EMBL/GenBank/DDBJ whole genome shotgun (WGS) entry which is preliminary data.</text>
</comment>